<comment type="caution">
    <text evidence="1">The sequence shown here is derived from an EMBL/GenBank/DDBJ whole genome shotgun (WGS) entry which is preliminary data.</text>
</comment>
<organism evidence="1 2">
    <name type="scientific">Kiloniella laminariae</name>
    <dbReference type="NCBI Taxonomy" id="454162"/>
    <lineage>
        <taxon>Bacteria</taxon>
        <taxon>Pseudomonadati</taxon>
        <taxon>Pseudomonadota</taxon>
        <taxon>Alphaproteobacteria</taxon>
        <taxon>Rhodospirillales</taxon>
        <taxon>Kiloniellaceae</taxon>
        <taxon>Kiloniella</taxon>
    </lineage>
</organism>
<name>A0ABT4LGU3_9PROT</name>
<accession>A0ABT4LGU3</accession>
<evidence type="ECO:0000313" key="2">
    <source>
        <dbReference type="Proteomes" id="UP001069802"/>
    </source>
</evidence>
<keyword evidence="2" id="KW-1185">Reference proteome</keyword>
<sequence>MMGSQEKHQENICEFSVESLLAEGRIPLDEVVDALFGENPHSSVLLASAFDPLPLRQKLTELGCQIIRVDTGRQGWLFCIKPGKFKDNASEEKGAGGKPDFYFTDGLLHMDVRRIDPPDDFLAILRFIDSSELDDTLCIILSSLPGRFLPLLKERGWSSEIISEEEEQIVLALEKGVS</sequence>
<dbReference type="Proteomes" id="UP001069802">
    <property type="component" value="Unassembled WGS sequence"/>
</dbReference>
<dbReference type="RefSeq" id="WP_269422528.1">
    <property type="nucleotide sequence ID" value="NZ_JAPWGY010000002.1"/>
</dbReference>
<protein>
    <recommendedName>
        <fullName evidence="3">DUF2249 domain-containing protein</fullName>
    </recommendedName>
</protein>
<evidence type="ECO:0008006" key="3">
    <source>
        <dbReference type="Google" id="ProtNLM"/>
    </source>
</evidence>
<gene>
    <name evidence="1" type="ORF">O4H49_05995</name>
</gene>
<proteinExistence type="predicted"/>
<dbReference type="EMBL" id="JAPWGY010000002">
    <property type="protein sequence ID" value="MCZ4280319.1"/>
    <property type="molecule type" value="Genomic_DNA"/>
</dbReference>
<evidence type="ECO:0000313" key="1">
    <source>
        <dbReference type="EMBL" id="MCZ4280319.1"/>
    </source>
</evidence>
<reference evidence="1" key="1">
    <citation type="submission" date="2022-12" db="EMBL/GenBank/DDBJ databases">
        <title>Bacterial isolates from different developmental stages of Nematostella vectensis.</title>
        <authorList>
            <person name="Fraune S."/>
        </authorList>
    </citation>
    <scope>NUCLEOTIDE SEQUENCE</scope>
    <source>
        <strain evidence="1">G21630-S1</strain>
    </source>
</reference>